<organism evidence="2 3">
    <name type="scientific">Staphylococcus pettenkoferi</name>
    <dbReference type="NCBI Taxonomy" id="170573"/>
    <lineage>
        <taxon>Bacteria</taxon>
        <taxon>Bacillati</taxon>
        <taxon>Bacillota</taxon>
        <taxon>Bacilli</taxon>
        <taxon>Bacillales</taxon>
        <taxon>Staphylococcaceae</taxon>
        <taxon>Staphylococcus</taxon>
    </lineage>
</organism>
<keyword evidence="1" id="KW-1133">Transmembrane helix</keyword>
<gene>
    <name evidence="2" type="ORF">CJ235_07695</name>
</gene>
<evidence type="ECO:0000313" key="3">
    <source>
        <dbReference type="Proteomes" id="UP000235748"/>
    </source>
</evidence>
<name>A0A2N6QHR6_9STAP</name>
<protein>
    <submittedName>
        <fullName evidence="2">DUF3139 domain-containing protein</fullName>
    </submittedName>
</protein>
<feature type="transmembrane region" description="Helical" evidence="1">
    <location>
        <begin position="7"/>
        <end position="29"/>
    </location>
</feature>
<accession>A0A2N6QHR6</accession>
<comment type="caution">
    <text evidence="2">The sequence shown here is derived from an EMBL/GenBank/DDBJ whole genome shotgun (WGS) entry which is preliminary data.</text>
</comment>
<proteinExistence type="predicted"/>
<dbReference type="InterPro" id="IPR021486">
    <property type="entry name" value="DUF3139"/>
</dbReference>
<evidence type="ECO:0000313" key="2">
    <source>
        <dbReference type="EMBL" id="PMC19139.1"/>
    </source>
</evidence>
<dbReference type="AlphaFoldDB" id="A0A2N6QHR6"/>
<evidence type="ECO:0000256" key="1">
    <source>
        <dbReference type="SAM" id="Phobius"/>
    </source>
</evidence>
<dbReference type="EMBL" id="PNGG01000003">
    <property type="protein sequence ID" value="PMC19139.1"/>
    <property type="molecule type" value="Genomic_DNA"/>
</dbReference>
<dbReference type="Proteomes" id="UP000235748">
    <property type="component" value="Unassembled WGS sequence"/>
</dbReference>
<keyword evidence="1" id="KW-0472">Membrane</keyword>
<reference evidence="2 3" key="1">
    <citation type="submission" date="2017-09" db="EMBL/GenBank/DDBJ databases">
        <title>Bacterial strain isolated from the female urinary microbiota.</title>
        <authorList>
            <person name="Thomas-White K."/>
            <person name="Kumar N."/>
            <person name="Forster S."/>
            <person name="Putonti C."/>
            <person name="Lawley T."/>
            <person name="Wolfe A.J."/>
        </authorList>
    </citation>
    <scope>NUCLEOTIDE SEQUENCE [LARGE SCALE GENOMIC DNA]</scope>
    <source>
        <strain evidence="2 3">UMB0834</strain>
    </source>
</reference>
<keyword evidence="1" id="KW-0812">Transmembrane</keyword>
<dbReference type="RefSeq" id="WP_070504165.1">
    <property type="nucleotide sequence ID" value="NZ_JALCYA010000005.1"/>
</dbReference>
<dbReference type="Pfam" id="PF11337">
    <property type="entry name" value="DUF3139"/>
    <property type="match status" value="1"/>
</dbReference>
<sequence>MKKILQILILSIISIIFIVSAVFTTIITYQKLKSEAVINHVISQKGWSKKIKHEEMHFNIKMGEAEKEVTYKDQPHSVYNYTVTPSPAPWTDTREYKVWGETDLEKKESYYKYLLESEPCR</sequence>